<dbReference type="PANTHER" id="PTHR13799:SF14">
    <property type="entry name" value="GTP CYCLOHYDROLASE 1 TYPE 2 HOMOLOG"/>
    <property type="match status" value="1"/>
</dbReference>
<dbReference type="RefSeq" id="WP_269443090.1">
    <property type="nucleotide sequence ID" value="NZ_CP097463.1"/>
</dbReference>
<dbReference type="PANTHER" id="PTHR13799">
    <property type="entry name" value="NGG1 INTERACTING FACTOR 3"/>
    <property type="match status" value="1"/>
</dbReference>
<sequence>MPTLADIITVLDGWFDPVWAESWDAVGLVCGDPVEPVERMVLAVDAVPATVAETLATRSQLLFTHHPLLLSGVHGVPADDPKGALVHRLVTGAAALFVAHTNADVAEPGVSDALAGRLGLTGLRPLQALPGEPLDKLVVFVPRVDAQRLIDALAGAGAGALGDYDRCAWTTEGTGTFRPLTGATPAIGKVGRVEQVAETRVEMVVPPSRRAAVLAALRAAHPYEEPAFDLLAGVPLPSGRGTGRIGELAEPMTLRGFTARAAAQLPGTTWGVRAAGDPDRQVRTVAVCGGSGGSLAERARRAGADVYLTADLKHHAAVEAVTERGAGAMALVDVAHWASEAPWLDEVADRLRSQFGTTVEVRVSRRVTDPWTLHTPSPETSPKRT</sequence>
<dbReference type="InterPro" id="IPR015867">
    <property type="entry name" value="N-reg_PII/ATP_PRibTrfase_C"/>
</dbReference>
<dbReference type="InterPro" id="IPR002678">
    <property type="entry name" value="DUF34/NIF3"/>
</dbReference>
<evidence type="ECO:0000313" key="6">
    <source>
        <dbReference type="EMBL" id="WAX56554.1"/>
    </source>
</evidence>
<accession>A0ABY7JVZ7</accession>
<evidence type="ECO:0000256" key="4">
    <source>
        <dbReference type="ARBA" id="ARBA00022723"/>
    </source>
</evidence>
<comment type="similarity">
    <text evidence="1 5">Belongs to the GTP cyclohydrolase I type 2/NIF3 family.</text>
</comment>
<evidence type="ECO:0000256" key="2">
    <source>
        <dbReference type="ARBA" id="ARBA00011643"/>
    </source>
</evidence>
<dbReference type="SUPFAM" id="SSF102705">
    <property type="entry name" value="NIF3 (NGG1p interacting factor 3)-like"/>
    <property type="match status" value="1"/>
</dbReference>
<evidence type="ECO:0000256" key="5">
    <source>
        <dbReference type="PIRNR" id="PIRNR037489"/>
    </source>
</evidence>
<dbReference type="Proteomes" id="UP001164693">
    <property type="component" value="Chromosome"/>
</dbReference>
<evidence type="ECO:0000256" key="1">
    <source>
        <dbReference type="ARBA" id="ARBA00006964"/>
    </source>
</evidence>
<protein>
    <recommendedName>
        <fullName evidence="3 5">GTP cyclohydrolase 1 type 2 homolog</fullName>
    </recommendedName>
</protein>
<evidence type="ECO:0000313" key="7">
    <source>
        <dbReference type="Proteomes" id="UP001164693"/>
    </source>
</evidence>
<dbReference type="Pfam" id="PF01784">
    <property type="entry name" value="DUF34_NIF3"/>
    <property type="match status" value="1"/>
</dbReference>
<organism evidence="6 7">
    <name type="scientific">Jatrophihabitans cynanchi</name>
    <dbReference type="NCBI Taxonomy" id="2944128"/>
    <lineage>
        <taxon>Bacteria</taxon>
        <taxon>Bacillati</taxon>
        <taxon>Actinomycetota</taxon>
        <taxon>Actinomycetes</taxon>
        <taxon>Jatrophihabitantales</taxon>
        <taxon>Jatrophihabitantaceae</taxon>
        <taxon>Jatrophihabitans</taxon>
    </lineage>
</organism>
<proteinExistence type="inferred from homology"/>
<dbReference type="InterPro" id="IPR017221">
    <property type="entry name" value="DUF34/NIF3_bac"/>
</dbReference>
<keyword evidence="4 5" id="KW-0479">Metal-binding</keyword>
<reference evidence="6" key="1">
    <citation type="submission" date="2022-05" db="EMBL/GenBank/DDBJ databases">
        <title>Jatrophihabitans sp. SB3-54 whole genome sequence.</title>
        <authorList>
            <person name="Suh M.K."/>
            <person name="Eom M.K."/>
            <person name="Kim J.S."/>
            <person name="Kim H.S."/>
            <person name="Do H.E."/>
            <person name="Shin Y.K."/>
            <person name="Lee J.-S."/>
        </authorList>
    </citation>
    <scope>NUCLEOTIDE SEQUENCE</scope>
    <source>
        <strain evidence="6">SB3-54</strain>
    </source>
</reference>
<comment type="subunit">
    <text evidence="2">Homohexamer.</text>
</comment>
<dbReference type="EMBL" id="CP097463">
    <property type="protein sequence ID" value="WAX56554.1"/>
    <property type="molecule type" value="Genomic_DNA"/>
</dbReference>
<keyword evidence="7" id="KW-1185">Reference proteome</keyword>
<dbReference type="NCBIfam" id="TIGR00486">
    <property type="entry name" value="YbgI_SA1388"/>
    <property type="match status" value="1"/>
</dbReference>
<evidence type="ECO:0000256" key="3">
    <source>
        <dbReference type="ARBA" id="ARBA00022112"/>
    </source>
</evidence>
<name>A0ABY7JVZ7_9ACTN</name>
<dbReference type="InterPro" id="IPR036069">
    <property type="entry name" value="DUF34/NIF3_sf"/>
</dbReference>
<dbReference type="Gene3D" id="3.40.1390.30">
    <property type="entry name" value="NIF3 (NGG1p interacting factor 3)-like"/>
    <property type="match status" value="1"/>
</dbReference>
<dbReference type="Gene3D" id="3.30.70.120">
    <property type="match status" value="1"/>
</dbReference>
<gene>
    <name evidence="6" type="ORF">M6B22_18770</name>
</gene>
<dbReference type="PIRSF" id="PIRSF037489">
    <property type="entry name" value="UCP037489_NIF3_YqfO"/>
    <property type="match status" value="1"/>
</dbReference>